<keyword evidence="2" id="KW-0472">Membrane</keyword>
<sequence length="491" mass="53460">MPSEPEAWTSPNLRRRPLLLPAAIFLVFAGYLLGWGFQGYMPYDAEEYWRLAGLFYQDGHFSLFHYRSETRGYLFPLLLFGPKAVAHLLGLRPVYMAALLGAGCAAGLFGWLGPALYQAVSGEPRVPTVRRVAFAALGFLFWRGHFNFALSDFPALTLLLASLLLLARGPGRLGWVGAGLCFAAAANIRPVYSICLPGLVLLAALPRRPAGGWGVATGLFGLGAALILGPQLLLNLRQYHRPTPLVIAKIDGLGVKDLYLAQLWWGITTQKTEGRLGKEYPRDLVLYADPGGERVLAAEQLPTEKIGPPRLTSYGQYLALVGRHPAAFAAIYARHLFNGLDVQHPTPYVAQVWRPGRLLAWANYTLWFAALLLVWRGRRPGLGRRPAVVVGTLLLPCLAALPLVVECRFLLPLHLLAYGAVCFGWPATSARRPAGPLVGAYLIFVLGCGWQSARTYATLEFREPAARTATRAGQPAPLKKRRPSAGVAAAG</sequence>
<evidence type="ECO:0000313" key="3">
    <source>
        <dbReference type="EMBL" id="GAA3941468.1"/>
    </source>
</evidence>
<feature type="transmembrane region" description="Helical" evidence="2">
    <location>
        <begin position="18"/>
        <end position="37"/>
    </location>
</feature>
<dbReference type="Proteomes" id="UP001499909">
    <property type="component" value="Unassembled WGS sequence"/>
</dbReference>
<accession>A0ABP7NAP8</accession>
<protein>
    <recommendedName>
        <fullName evidence="5">Glycosyltransferase RgtA/B/C/D-like domain-containing protein</fullName>
    </recommendedName>
</protein>
<proteinExistence type="predicted"/>
<evidence type="ECO:0000313" key="4">
    <source>
        <dbReference type="Proteomes" id="UP001499909"/>
    </source>
</evidence>
<organism evidence="3 4">
    <name type="scientific">Hymenobacter algoricola</name>
    <dbReference type="NCBI Taxonomy" id="486267"/>
    <lineage>
        <taxon>Bacteria</taxon>
        <taxon>Pseudomonadati</taxon>
        <taxon>Bacteroidota</taxon>
        <taxon>Cytophagia</taxon>
        <taxon>Cytophagales</taxon>
        <taxon>Hymenobacteraceae</taxon>
        <taxon>Hymenobacter</taxon>
    </lineage>
</organism>
<feature type="region of interest" description="Disordered" evidence="1">
    <location>
        <begin position="468"/>
        <end position="491"/>
    </location>
</feature>
<reference evidence="4" key="1">
    <citation type="journal article" date="2019" name="Int. J. Syst. Evol. Microbiol.">
        <title>The Global Catalogue of Microorganisms (GCM) 10K type strain sequencing project: providing services to taxonomists for standard genome sequencing and annotation.</title>
        <authorList>
            <consortium name="The Broad Institute Genomics Platform"/>
            <consortium name="The Broad Institute Genome Sequencing Center for Infectious Disease"/>
            <person name="Wu L."/>
            <person name="Ma J."/>
        </authorList>
    </citation>
    <scope>NUCLEOTIDE SEQUENCE [LARGE SCALE GENOMIC DNA]</scope>
    <source>
        <strain evidence="4">JCM 17214</strain>
    </source>
</reference>
<feature type="transmembrane region" description="Helical" evidence="2">
    <location>
        <begin position="212"/>
        <end position="234"/>
    </location>
</feature>
<feature type="transmembrane region" description="Helical" evidence="2">
    <location>
        <begin position="411"/>
        <end position="427"/>
    </location>
</feature>
<keyword evidence="2" id="KW-0812">Transmembrane</keyword>
<dbReference type="RefSeq" id="WP_345114725.1">
    <property type="nucleotide sequence ID" value="NZ_BAABDH010000041.1"/>
</dbReference>
<feature type="transmembrane region" description="Helical" evidence="2">
    <location>
        <begin position="140"/>
        <end position="166"/>
    </location>
</feature>
<feature type="transmembrane region" description="Helical" evidence="2">
    <location>
        <begin position="173"/>
        <end position="192"/>
    </location>
</feature>
<feature type="transmembrane region" description="Helical" evidence="2">
    <location>
        <begin position="434"/>
        <end position="453"/>
    </location>
</feature>
<gene>
    <name evidence="3" type="ORF">GCM10022406_26710</name>
</gene>
<feature type="transmembrane region" description="Helical" evidence="2">
    <location>
        <begin position="357"/>
        <end position="375"/>
    </location>
</feature>
<feature type="transmembrane region" description="Helical" evidence="2">
    <location>
        <begin position="98"/>
        <end position="120"/>
    </location>
</feature>
<name>A0ABP7NAP8_9BACT</name>
<keyword evidence="2" id="KW-1133">Transmembrane helix</keyword>
<dbReference type="EMBL" id="BAABDH010000041">
    <property type="protein sequence ID" value="GAA3941468.1"/>
    <property type="molecule type" value="Genomic_DNA"/>
</dbReference>
<comment type="caution">
    <text evidence="3">The sequence shown here is derived from an EMBL/GenBank/DDBJ whole genome shotgun (WGS) entry which is preliminary data.</text>
</comment>
<keyword evidence="4" id="KW-1185">Reference proteome</keyword>
<evidence type="ECO:0000256" key="1">
    <source>
        <dbReference type="SAM" id="MobiDB-lite"/>
    </source>
</evidence>
<evidence type="ECO:0008006" key="5">
    <source>
        <dbReference type="Google" id="ProtNLM"/>
    </source>
</evidence>
<feature type="transmembrane region" description="Helical" evidence="2">
    <location>
        <begin position="387"/>
        <end position="405"/>
    </location>
</feature>
<feature type="transmembrane region" description="Helical" evidence="2">
    <location>
        <begin position="73"/>
        <end position="91"/>
    </location>
</feature>
<evidence type="ECO:0000256" key="2">
    <source>
        <dbReference type="SAM" id="Phobius"/>
    </source>
</evidence>